<evidence type="ECO:0000313" key="3">
    <source>
        <dbReference type="Proteomes" id="UP000199470"/>
    </source>
</evidence>
<evidence type="ECO:0000313" key="2">
    <source>
        <dbReference type="EMBL" id="SFM69882.1"/>
    </source>
</evidence>
<reference evidence="2 3" key="1">
    <citation type="submission" date="2016-10" db="EMBL/GenBank/DDBJ databases">
        <authorList>
            <person name="de Groot N.N."/>
        </authorList>
    </citation>
    <scope>NUCLEOTIDE SEQUENCE [LARGE SCALE GENOMIC DNA]</scope>
    <source>
        <strain evidence="2 3">ATCC 43154</strain>
    </source>
</reference>
<dbReference type="STRING" id="758825.SAMN02982985_05003"/>
<accession>A0A1I4SZI9</accession>
<dbReference type="AlphaFoldDB" id="A0A1I4SZI9"/>
<dbReference type="EMBL" id="FOTW01000028">
    <property type="protein sequence ID" value="SFM69882.1"/>
    <property type="molecule type" value="Genomic_DNA"/>
</dbReference>
<dbReference type="OrthoDB" id="8779546at2"/>
<gene>
    <name evidence="2" type="ORF">SAMN02982985_05003</name>
</gene>
<feature type="compositionally biased region" description="Low complexity" evidence="1">
    <location>
        <begin position="106"/>
        <end position="117"/>
    </location>
</feature>
<name>A0A1I4SZI9_9BURK</name>
<feature type="compositionally biased region" description="Basic and acidic residues" evidence="1">
    <location>
        <begin position="88"/>
        <end position="105"/>
    </location>
</feature>
<evidence type="ECO:0000256" key="1">
    <source>
        <dbReference type="SAM" id="MobiDB-lite"/>
    </source>
</evidence>
<feature type="region of interest" description="Disordered" evidence="1">
    <location>
        <begin position="88"/>
        <end position="117"/>
    </location>
</feature>
<dbReference type="Proteomes" id="UP000199470">
    <property type="component" value="Unassembled WGS sequence"/>
</dbReference>
<dbReference type="RefSeq" id="WP_139236744.1">
    <property type="nucleotide sequence ID" value="NZ_FOTW01000028.1"/>
</dbReference>
<organism evidence="2 3">
    <name type="scientific">Rugamonas rubra</name>
    <dbReference type="NCBI Taxonomy" id="758825"/>
    <lineage>
        <taxon>Bacteria</taxon>
        <taxon>Pseudomonadati</taxon>
        <taxon>Pseudomonadota</taxon>
        <taxon>Betaproteobacteria</taxon>
        <taxon>Burkholderiales</taxon>
        <taxon>Oxalobacteraceae</taxon>
        <taxon>Telluria group</taxon>
        <taxon>Rugamonas</taxon>
    </lineage>
</organism>
<sequence length="196" mass="20792">MKPFYGLAGLLLLGAAAWWSWPQQAVLAPLASSGAARDGAAPAAGAAAGSAAAGQWFAAIADDERELKRVPLPPLEGNRSAWLSMAEAREHGDSRTPPLQRDEAPAQRASAAQLADPQAYRQYEQGQKQRMLGAYVAAADSELPALRADVERARAAGLPAADIAKVEEKIRRIEEQRRIVVKDNPGLAAAPAAIRR</sequence>
<proteinExistence type="predicted"/>
<keyword evidence="3" id="KW-1185">Reference proteome</keyword>
<protein>
    <submittedName>
        <fullName evidence="2">Uncharacterized protein</fullName>
    </submittedName>
</protein>